<dbReference type="InterPro" id="IPR000073">
    <property type="entry name" value="AB_hydrolase_1"/>
</dbReference>
<evidence type="ECO:0000313" key="3">
    <source>
        <dbReference type="Proteomes" id="UP000094067"/>
    </source>
</evidence>
<dbReference type="PANTHER" id="PTHR43798">
    <property type="entry name" value="MONOACYLGLYCEROL LIPASE"/>
    <property type="match status" value="1"/>
</dbReference>
<feature type="domain" description="AB hydrolase-1" evidence="1">
    <location>
        <begin position="4"/>
        <end position="98"/>
    </location>
</feature>
<protein>
    <submittedName>
        <fullName evidence="2">Putative aminoacrylate hydrolase RutD</fullName>
    </submittedName>
</protein>
<keyword evidence="2" id="KW-0378">Hydrolase</keyword>
<evidence type="ECO:0000313" key="2">
    <source>
        <dbReference type="EMBL" id="ODM04143.1"/>
    </source>
</evidence>
<gene>
    <name evidence="2" type="primary">rutD_1</name>
    <name evidence="2" type="ORF">BEI61_04947</name>
</gene>
<dbReference type="Gene3D" id="3.40.50.1820">
    <property type="entry name" value="alpha/beta hydrolase"/>
    <property type="match status" value="1"/>
</dbReference>
<sequence>MKNILIHGLGQNHKSWDETIKYLEIVNIDVLCPALFKISSSDSSDYQNIFAAFSDFCNNQEGKLNLCGLSLGGILALDYVKKYPEKVNSIIIIGTPYDIPKALFKIQSMIFHFMPNSQFDDMGCSKKDFITLVNSMSDHNIKDGLDKINCQSLILCGSKDKANMKSAEQISNSIRKSEFKIVKDSSHEVNVDNPKELAHIIYDFWKGFR</sequence>
<evidence type="ECO:0000259" key="1">
    <source>
        <dbReference type="Pfam" id="PF00561"/>
    </source>
</evidence>
<dbReference type="EMBL" id="MCGH01000003">
    <property type="protein sequence ID" value="ODM04143.1"/>
    <property type="molecule type" value="Genomic_DNA"/>
</dbReference>
<dbReference type="GO" id="GO:0016020">
    <property type="term" value="C:membrane"/>
    <property type="evidence" value="ECO:0007669"/>
    <property type="project" value="TreeGrafter"/>
</dbReference>
<dbReference type="Proteomes" id="UP000094067">
    <property type="component" value="Unassembled WGS sequence"/>
</dbReference>
<proteinExistence type="predicted"/>
<organism evidence="2 3">
    <name type="scientific">Eisenbergiella tayi</name>
    <dbReference type="NCBI Taxonomy" id="1432052"/>
    <lineage>
        <taxon>Bacteria</taxon>
        <taxon>Bacillati</taxon>
        <taxon>Bacillota</taxon>
        <taxon>Clostridia</taxon>
        <taxon>Lachnospirales</taxon>
        <taxon>Lachnospiraceae</taxon>
        <taxon>Eisenbergiella</taxon>
    </lineage>
</organism>
<dbReference type="PANTHER" id="PTHR43798:SF5">
    <property type="entry name" value="MONOACYLGLYCEROL LIPASE ABHD6"/>
    <property type="match status" value="1"/>
</dbReference>
<dbReference type="PATRIC" id="fig|1432052.4.peg.5494"/>
<dbReference type="SUPFAM" id="SSF53474">
    <property type="entry name" value="alpha/beta-Hydrolases"/>
    <property type="match status" value="1"/>
</dbReference>
<accession>A0A1E3A5V5</accession>
<reference evidence="2 3" key="1">
    <citation type="submission" date="2016-07" db="EMBL/GenBank/DDBJ databases">
        <title>Characterization of isolates of Eisenbergiella tayi derived from blood cultures, using whole genome sequencing.</title>
        <authorList>
            <person name="Burdz T."/>
            <person name="Wiebe D."/>
            <person name="Huynh C."/>
            <person name="Bernard K."/>
        </authorList>
    </citation>
    <scope>NUCLEOTIDE SEQUENCE [LARGE SCALE GENOMIC DNA]</scope>
    <source>
        <strain evidence="2 3">NML 110608</strain>
    </source>
</reference>
<dbReference type="GO" id="GO:0046464">
    <property type="term" value="P:acylglycerol catabolic process"/>
    <property type="evidence" value="ECO:0007669"/>
    <property type="project" value="TreeGrafter"/>
</dbReference>
<name>A0A1E3A5V5_9FIRM</name>
<dbReference type="AlphaFoldDB" id="A0A1E3A5V5"/>
<dbReference type="RefSeq" id="WP_009250028.1">
    <property type="nucleotide sequence ID" value="NZ_CABMHK010000120.1"/>
</dbReference>
<comment type="caution">
    <text evidence="2">The sequence shown here is derived from an EMBL/GenBank/DDBJ whole genome shotgun (WGS) entry which is preliminary data.</text>
</comment>
<dbReference type="InterPro" id="IPR050266">
    <property type="entry name" value="AB_hydrolase_sf"/>
</dbReference>
<dbReference type="Pfam" id="PF00561">
    <property type="entry name" value="Abhydrolase_1"/>
    <property type="match status" value="1"/>
</dbReference>
<dbReference type="GO" id="GO:0047372">
    <property type="term" value="F:monoacylglycerol lipase activity"/>
    <property type="evidence" value="ECO:0007669"/>
    <property type="project" value="TreeGrafter"/>
</dbReference>
<dbReference type="InterPro" id="IPR029058">
    <property type="entry name" value="AB_hydrolase_fold"/>
</dbReference>